<proteinExistence type="predicted"/>
<evidence type="ECO:0000313" key="3">
    <source>
        <dbReference type="Proteomes" id="UP001386955"/>
    </source>
</evidence>
<dbReference type="InterPro" id="IPR043132">
    <property type="entry name" value="BCAT-like_C"/>
</dbReference>
<keyword evidence="1" id="KW-0472">Membrane</keyword>
<dbReference type="Pfam" id="PF01063">
    <property type="entry name" value="Aminotran_4"/>
    <property type="match status" value="1"/>
</dbReference>
<dbReference type="PANTHER" id="PTHR47703">
    <property type="entry name" value="D-AMINOACID AMINOTRANSFERASE-LIKE PLP-DEPENDENT ENZYMES SUPERFAMILY PROTEIN"/>
    <property type="match status" value="1"/>
</dbReference>
<gene>
    <name evidence="2" type="ORF">VNO78_19364</name>
</gene>
<feature type="transmembrane region" description="Helical" evidence="1">
    <location>
        <begin position="6"/>
        <end position="27"/>
    </location>
</feature>
<organism evidence="2 3">
    <name type="scientific">Psophocarpus tetragonolobus</name>
    <name type="common">Winged bean</name>
    <name type="synonym">Dolichos tetragonolobus</name>
    <dbReference type="NCBI Taxonomy" id="3891"/>
    <lineage>
        <taxon>Eukaryota</taxon>
        <taxon>Viridiplantae</taxon>
        <taxon>Streptophyta</taxon>
        <taxon>Embryophyta</taxon>
        <taxon>Tracheophyta</taxon>
        <taxon>Spermatophyta</taxon>
        <taxon>Magnoliopsida</taxon>
        <taxon>eudicotyledons</taxon>
        <taxon>Gunneridae</taxon>
        <taxon>Pentapetalae</taxon>
        <taxon>rosids</taxon>
        <taxon>fabids</taxon>
        <taxon>Fabales</taxon>
        <taxon>Fabaceae</taxon>
        <taxon>Papilionoideae</taxon>
        <taxon>50 kb inversion clade</taxon>
        <taxon>NPAAA clade</taxon>
        <taxon>indigoferoid/millettioid clade</taxon>
        <taxon>Phaseoleae</taxon>
        <taxon>Psophocarpus</taxon>
    </lineage>
</organism>
<comment type="caution">
    <text evidence="2">The sequence shown here is derived from an EMBL/GenBank/DDBJ whole genome shotgun (WGS) entry which is preliminary data.</text>
</comment>
<dbReference type="GO" id="GO:0003824">
    <property type="term" value="F:catalytic activity"/>
    <property type="evidence" value="ECO:0007669"/>
    <property type="project" value="InterPro"/>
</dbReference>
<keyword evidence="1" id="KW-0812">Transmembrane</keyword>
<reference evidence="2 3" key="1">
    <citation type="submission" date="2024-01" db="EMBL/GenBank/DDBJ databases">
        <title>The genomes of 5 underutilized Papilionoideae crops provide insights into root nodulation and disease resistanc.</title>
        <authorList>
            <person name="Jiang F."/>
        </authorList>
    </citation>
    <scope>NUCLEOTIDE SEQUENCE [LARGE SCALE GENOMIC DNA]</scope>
    <source>
        <strain evidence="2">DUOXIRENSHENG_FW03</strain>
        <tissue evidence="2">Leaves</tissue>
    </source>
</reference>
<dbReference type="PANTHER" id="PTHR47703:SF2">
    <property type="entry name" value="D-AMINOACID AMINOTRANSFERASE-LIKE PLP-DEPENDENT ENZYMES SUPERFAMILY PROTEIN"/>
    <property type="match status" value="1"/>
</dbReference>
<evidence type="ECO:0000313" key="2">
    <source>
        <dbReference type="EMBL" id="KAK7391049.1"/>
    </source>
</evidence>
<accession>A0AAN9S919</accession>
<dbReference type="InterPro" id="IPR001544">
    <property type="entry name" value="Aminotrans_IV"/>
</dbReference>
<keyword evidence="1" id="KW-1133">Transmembrane helix</keyword>
<protein>
    <submittedName>
        <fullName evidence="2">Uncharacterized protein</fullName>
    </submittedName>
</protein>
<evidence type="ECO:0000256" key="1">
    <source>
        <dbReference type="SAM" id="Phobius"/>
    </source>
</evidence>
<keyword evidence="3" id="KW-1185">Reference proteome</keyword>
<name>A0AAN9S919_PSOTE</name>
<dbReference type="EMBL" id="JAYMYS010000005">
    <property type="protein sequence ID" value="KAK7391049.1"/>
    <property type="molecule type" value="Genomic_DNA"/>
</dbReference>
<dbReference type="InterPro" id="IPR036038">
    <property type="entry name" value="Aminotransferase-like"/>
</dbReference>
<dbReference type="Proteomes" id="UP001386955">
    <property type="component" value="Unassembled WGS sequence"/>
</dbReference>
<dbReference type="Gene3D" id="3.20.10.10">
    <property type="entry name" value="D-amino Acid Aminotransferase, subunit A, domain 2"/>
    <property type="match status" value="1"/>
</dbReference>
<dbReference type="AlphaFoldDB" id="A0AAN9S919"/>
<sequence>MAAVRLVSVVILISFVCDLLLGITMLFHWSRFLSLSFCTDLSQNHNHMSFIAALSFDFSASDGFLLHLKIIRQSIFWGKGQEQFHPLDSYLVCFLLSLPEAKQMSASRFLFSNGILLHSSDAPPVKSFLETHPGAYTTSRTHNNGSWLLFWERHMKRLSESIQILSNSAPQLLFKSNNSAISLPPSASLPIGQPTVQMLVNDSMHKILPIALKKRNGFEELAITTLVSGNLEELNACQTVSEDRMSKILDVHVHVETYVPPTFGIWGNGVHLAVVGDGRQVAAAKYSDWVRIRKPLEKLRPPSVTELLLSNDGDQILEGCVTNFFVVCCKDSDSNGEKALCGYGNKSSFEVQTAPISDGVLPGTIRQLVLDVCRSEGIPFREVAPSWSEREMWEEAFITNSLRLLQHVDSIQVPTEWKSAHSKTWKDISWTKKQFQGGPGMITTVVEEKIMEKAILEGYPISEIHRG</sequence>
<dbReference type="SUPFAM" id="SSF56752">
    <property type="entry name" value="D-aminoacid aminotransferase-like PLP-dependent enzymes"/>
    <property type="match status" value="1"/>
</dbReference>